<dbReference type="PANTHER" id="PTHR34754">
    <property type="entry name" value="COILED-COIL DOMAIN-CONTAINING PROTEIN 60"/>
    <property type="match status" value="1"/>
</dbReference>
<accession>A0AAD1W6L5</accession>
<evidence type="ECO:0000313" key="2">
    <source>
        <dbReference type="EMBL" id="CAH2295998.1"/>
    </source>
</evidence>
<reference evidence="2" key="1">
    <citation type="submission" date="2022-03" db="EMBL/GenBank/DDBJ databases">
        <authorList>
            <person name="Alioto T."/>
            <person name="Alioto T."/>
            <person name="Gomez Garrido J."/>
        </authorList>
    </citation>
    <scope>NUCLEOTIDE SEQUENCE</scope>
</reference>
<dbReference type="Pfam" id="PF15769">
    <property type="entry name" value="DUF4698"/>
    <property type="match status" value="1"/>
</dbReference>
<dbReference type="PANTHER" id="PTHR34754:SF1">
    <property type="entry name" value="COILED-COIL DOMAIN-CONTAINING PROTEIN 60"/>
    <property type="match status" value="1"/>
</dbReference>
<feature type="region of interest" description="Disordered" evidence="1">
    <location>
        <begin position="402"/>
        <end position="422"/>
    </location>
</feature>
<dbReference type="AlphaFoldDB" id="A0AAD1W6L5"/>
<evidence type="ECO:0008006" key="4">
    <source>
        <dbReference type="Google" id="ProtNLM"/>
    </source>
</evidence>
<feature type="compositionally biased region" description="Polar residues" evidence="1">
    <location>
        <begin position="292"/>
        <end position="318"/>
    </location>
</feature>
<proteinExistence type="predicted"/>
<feature type="region of interest" description="Disordered" evidence="1">
    <location>
        <begin position="292"/>
        <end position="343"/>
    </location>
</feature>
<name>A0AAD1W6L5_PELCU</name>
<evidence type="ECO:0000313" key="3">
    <source>
        <dbReference type="Proteomes" id="UP001295444"/>
    </source>
</evidence>
<dbReference type="InterPro" id="IPR031526">
    <property type="entry name" value="DUF4698"/>
</dbReference>
<sequence length="606" mass="69504">MHAISSPTALLLFFIHAPWQDGPIGPVTYELGLHGSGLLVCALSCPCLYRQFALWSKKELRWPGPSNLSHNIECYHKEHSNILATDILEYTIIRQLVNSVRQGRGYFYLLHNEEEFKKSEQVKKRLWQEKIRTEPPPFRDFAEESSGDEQDEHKHTDKTRFFITEVAAQQKEKKPIRRPFTPVHNSLFSTDGLNEDPESLFRQLCALHWLLESLILEPSSNMRPVSTCWNIRDPGGCKTSLKRINREKEIEVKWEQFIMPGKSKKVVPKGIRGHNQRPRKASFLSISRFSVPSSTLTPSMDSVSSLIPNSDETSTGGATASDALQEGGEDSESAANSSLRIHDKLNKEEEEEALSDYMQKLLEMIAENVNKELDEEESHTKHKLISVPSATQIKVAVAAEDQGGTKGIKQRPNSSPAPSLSPTSVFIKRKLTGLSEMRKMFFEVAVEADVHLHDKVEAVERRRHEFSIQKYRSLDTISHFHQDLEKMRTSYQHVKEEKDYTDTSNWFVVLLSRIPPVLKKNQNIQKILRKLEKLEEKQFIRLRPITFFKVLSGLRIWELCAPDISVAVEFVREHLVRMPLEEYTAWLQTRLTSPPPKRAQSAPPTR</sequence>
<gene>
    <name evidence="2" type="ORF">PECUL_23A034064</name>
</gene>
<dbReference type="EMBL" id="OW240916">
    <property type="protein sequence ID" value="CAH2295998.1"/>
    <property type="molecule type" value="Genomic_DNA"/>
</dbReference>
<feature type="region of interest" description="Disordered" evidence="1">
    <location>
        <begin position="136"/>
        <end position="156"/>
    </location>
</feature>
<protein>
    <recommendedName>
        <fullName evidence="4">Coiled-coil domain containing 60</fullName>
    </recommendedName>
</protein>
<keyword evidence="3" id="KW-1185">Reference proteome</keyword>
<feature type="compositionally biased region" description="Polar residues" evidence="1">
    <location>
        <begin position="411"/>
        <end position="422"/>
    </location>
</feature>
<organism evidence="2 3">
    <name type="scientific">Pelobates cultripes</name>
    <name type="common">Western spadefoot toad</name>
    <dbReference type="NCBI Taxonomy" id="61616"/>
    <lineage>
        <taxon>Eukaryota</taxon>
        <taxon>Metazoa</taxon>
        <taxon>Chordata</taxon>
        <taxon>Craniata</taxon>
        <taxon>Vertebrata</taxon>
        <taxon>Euteleostomi</taxon>
        <taxon>Amphibia</taxon>
        <taxon>Batrachia</taxon>
        <taxon>Anura</taxon>
        <taxon>Pelobatoidea</taxon>
        <taxon>Pelobatidae</taxon>
        <taxon>Pelobates</taxon>
    </lineage>
</organism>
<dbReference type="Proteomes" id="UP001295444">
    <property type="component" value="Chromosome 05"/>
</dbReference>
<evidence type="ECO:0000256" key="1">
    <source>
        <dbReference type="SAM" id="MobiDB-lite"/>
    </source>
</evidence>